<organism evidence="2 3">
    <name type="scientific">Pseudovirgaria hyperparasitica</name>
    <dbReference type="NCBI Taxonomy" id="470096"/>
    <lineage>
        <taxon>Eukaryota</taxon>
        <taxon>Fungi</taxon>
        <taxon>Dikarya</taxon>
        <taxon>Ascomycota</taxon>
        <taxon>Pezizomycotina</taxon>
        <taxon>Dothideomycetes</taxon>
        <taxon>Dothideomycetes incertae sedis</taxon>
        <taxon>Acrospermales</taxon>
        <taxon>Acrospermaceae</taxon>
        <taxon>Pseudovirgaria</taxon>
    </lineage>
</organism>
<dbReference type="AlphaFoldDB" id="A0A6A6VV10"/>
<dbReference type="GO" id="GO:0000812">
    <property type="term" value="C:Swr1 complex"/>
    <property type="evidence" value="ECO:0007669"/>
    <property type="project" value="InterPro"/>
</dbReference>
<accession>A0A6A6VV10</accession>
<evidence type="ECO:0000313" key="3">
    <source>
        <dbReference type="Proteomes" id="UP000799437"/>
    </source>
</evidence>
<dbReference type="GO" id="GO:0140849">
    <property type="term" value="F:ATP-dependent H2AZ histone chaperone activity"/>
    <property type="evidence" value="ECO:0007669"/>
    <property type="project" value="InterPro"/>
</dbReference>
<dbReference type="PANTHER" id="PTHR28108">
    <property type="entry name" value="SWR1-COMPLEX PROTEIN 3"/>
    <property type="match status" value="1"/>
</dbReference>
<evidence type="ECO:0000313" key="2">
    <source>
        <dbReference type="EMBL" id="KAF2754005.1"/>
    </source>
</evidence>
<protein>
    <submittedName>
        <fullName evidence="2">Uncharacterized protein</fullName>
    </submittedName>
</protein>
<name>A0A6A6VV10_9PEZI</name>
<proteinExistence type="predicted"/>
<dbReference type="RefSeq" id="XP_033596456.1">
    <property type="nucleotide sequence ID" value="XM_033748534.1"/>
</dbReference>
<dbReference type="GeneID" id="54489588"/>
<feature type="compositionally biased region" description="Basic and acidic residues" evidence="1">
    <location>
        <begin position="123"/>
        <end position="145"/>
    </location>
</feature>
<gene>
    <name evidence="2" type="ORF">EJ05DRAFT_514491</name>
</gene>
<feature type="compositionally biased region" description="Acidic residues" evidence="1">
    <location>
        <begin position="101"/>
        <end position="122"/>
    </location>
</feature>
<dbReference type="Proteomes" id="UP000799437">
    <property type="component" value="Unassembled WGS sequence"/>
</dbReference>
<dbReference type="OrthoDB" id="5338195at2759"/>
<dbReference type="PANTHER" id="PTHR28108:SF1">
    <property type="entry name" value="SWR1-COMPLEX PROTEIN 3"/>
    <property type="match status" value="1"/>
</dbReference>
<reference evidence="2" key="1">
    <citation type="journal article" date="2020" name="Stud. Mycol.">
        <title>101 Dothideomycetes genomes: a test case for predicting lifestyles and emergence of pathogens.</title>
        <authorList>
            <person name="Haridas S."/>
            <person name="Albert R."/>
            <person name="Binder M."/>
            <person name="Bloem J."/>
            <person name="Labutti K."/>
            <person name="Salamov A."/>
            <person name="Andreopoulos B."/>
            <person name="Baker S."/>
            <person name="Barry K."/>
            <person name="Bills G."/>
            <person name="Bluhm B."/>
            <person name="Cannon C."/>
            <person name="Castanera R."/>
            <person name="Culley D."/>
            <person name="Daum C."/>
            <person name="Ezra D."/>
            <person name="Gonzalez J."/>
            <person name="Henrissat B."/>
            <person name="Kuo A."/>
            <person name="Liang C."/>
            <person name="Lipzen A."/>
            <person name="Lutzoni F."/>
            <person name="Magnuson J."/>
            <person name="Mondo S."/>
            <person name="Nolan M."/>
            <person name="Ohm R."/>
            <person name="Pangilinan J."/>
            <person name="Park H.-J."/>
            <person name="Ramirez L."/>
            <person name="Alfaro M."/>
            <person name="Sun H."/>
            <person name="Tritt A."/>
            <person name="Yoshinaga Y."/>
            <person name="Zwiers L.-H."/>
            <person name="Turgeon B."/>
            <person name="Goodwin S."/>
            <person name="Spatafora J."/>
            <person name="Crous P."/>
            <person name="Grigoriev I."/>
        </authorList>
    </citation>
    <scope>NUCLEOTIDE SEQUENCE</scope>
    <source>
        <strain evidence="2">CBS 121739</strain>
    </source>
</reference>
<dbReference type="InterPro" id="IPR037651">
    <property type="entry name" value="Swc3"/>
</dbReference>
<keyword evidence="3" id="KW-1185">Reference proteome</keyword>
<sequence>MNISTQRTHPSAKRAEAPDPIIHGLATRATSDMKLKNIMSIVAAGKATQDQLRYFQGHIEELKVLQSLKTEEERGGSPTLSGHDSYGGIADHATLTSLNGEDQDVEDAQESPSPSDDDADTELSDHSLGHPNHESAETDKTAPPKEHLVISELARRAQSDMTFRRLLKTVAAGKATQHQLVYFQNHIDKLNHLFDETTADTTLTTISAEPSSSSIPGGVTQN</sequence>
<evidence type="ECO:0000256" key="1">
    <source>
        <dbReference type="SAM" id="MobiDB-lite"/>
    </source>
</evidence>
<feature type="region of interest" description="Disordered" evidence="1">
    <location>
        <begin position="69"/>
        <end position="145"/>
    </location>
</feature>
<dbReference type="EMBL" id="ML996582">
    <property type="protein sequence ID" value="KAF2754005.1"/>
    <property type="molecule type" value="Genomic_DNA"/>
</dbReference>